<name>A0A8H4J3K2_9PEZI</name>
<comment type="caution">
    <text evidence="1">The sequence shown here is derived from an EMBL/GenBank/DDBJ whole genome shotgun (WGS) entry which is preliminary data.</text>
</comment>
<organism evidence="1 2">
    <name type="scientific">Botryosphaeria dothidea</name>
    <dbReference type="NCBI Taxonomy" id="55169"/>
    <lineage>
        <taxon>Eukaryota</taxon>
        <taxon>Fungi</taxon>
        <taxon>Dikarya</taxon>
        <taxon>Ascomycota</taxon>
        <taxon>Pezizomycotina</taxon>
        <taxon>Dothideomycetes</taxon>
        <taxon>Dothideomycetes incertae sedis</taxon>
        <taxon>Botryosphaeriales</taxon>
        <taxon>Botryosphaeriaceae</taxon>
        <taxon>Botryosphaeria</taxon>
    </lineage>
</organism>
<evidence type="ECO:0000313" key="2">
    <source>
        <dbReference type="Proteomes" id="UP000572817"/>
    </source>
</evidence>
<dbReference type="OrthoDB" id="2012566at2759"/>
<accession>A0A8H4J3K2</accession>
<evidence type="ECO:0000313" key="1">
    <source>
        <dbReference type="EMBL" id="KAF4312422.1"/>
    </source>
</evidence>
<dbReference type="AlphaFoldDB" id="A0A8H4J3K2"/>
<protein>
    <submittedName>
        <fullName evidence="1">Had-like protein</fullName>
    </submittedName>
</protein>
<proteinExistence type="predicted"/>
<reference evidence="1" key="1">
    <citation type="submission" date="2020-04" db="EMBL/GenBank/DDBJ databases">
        <title>Genome Assembly and Annotation of Botryosphaeria dothidea sdau 11-99, a Latent Pathogen of Apple Fruit Ring Rot in China.</title>
        <authorList>
            <person name="Yu C."/>
            <person name="Diao Y."/>
            <person name="Lu Q."/>
            <person name="Zhao J."/>
            <person name="Cui S."/>
            <person name="Peng C."/>
            <person name="He B."/>
            <person name="Liu H."/>
        </authorList>
    </citation>
    <scope>NUCLEOTIDE SEQUENCE [LARGE SCALE GENOMIC DNA]</scope>
    <source>
        <strain evidence="1">Sdau11-99</strain>
    </source>
</reference>
<dbReference type="EMBL" id="WWBZ02000002">
    <property type="protein sequence ID" value="KAF4312422.1"/>
    <property type="molecule type" value="Genomic_DNA"/>
</dbReference>
<keyword evidence="2" id="KW-1185">Reference proteome</keyword>
<sequence length="136" mass="14519">MIHELAGAELAAIVTEDEKLGWSIAATGGPDGATKHPEGQFLGASLPAKGPLLPRVPQRNRYYHQPDVYLYFFAGLLVGSPNSDVFRSTAALLHERLSERINSPTDALGLGLRGLGMHVLACHYMGSAMRSTSSSS</sequence>
<gene>
    <name evidence="1" type="ORF">GTA08_BOTSDO11887</name>
</gene>
<dbReference type="Proteomes" id="UP000572817">
    <property type="component" value="Unassembled WGS sequence"/>
</dbReference>